<feature type="compositionally biased region" description="Basic and acidic residues" evidence="1">
    <location>
        <begin position="20"/>
        <end position="41"/>
    </location>
</feature>
<dbReference type="Proteomes" id="UP001415857">
    <property type="component" value="Unassembled WGS sequence"/>
</dbReference>
<evidence type="ECO:0000313" key="3">
    <source>
        <dbReference type="Proteomes" id="UP001415857"/>
    </source>
</evidence>
<proteinExistence type="predicted"/>
<feature type="compositionally biased region" description="Basic residues" evidence="1">
    <location>
        <begin position="42"/>
        <end position="61"/>
    </location>
</feature>
<dbReference type="AlphaFoldDB" id="A0AAP0RTH8"/>
<keyword evidence="3" id="KW-1185">Reference proteome</keyword>
<sequence length="88" mass="10075">MDLVDIPVGPFVYIVPTEGKKERDVQKTVKESVEKKVEKKESGHHHHQNSHRHRAPRKRSVRSSTVYSDTALYTNSKAAEAIRQRGLN</sequence>
<accession>A0AAP0RTH8</accession>
<organism evidence="2 3">
    <name type="scientific">Liquidambar formosana</name>
    <name type="common">Formosan gum</name>
    <dbReference type="NCBI Taxonomy" id="63359"/>
    <lineage>
        <taxon>Eukaryota</taxon>
        <taxon>Viridiplantae</taxon>
        <taxon>Streptophyta</taxon>
        <taxon>Embryophyta</taxon>
        <taxon>Tracheophyta</taxon>
        <taxon>Spermatophyta</taxon>
        <taxon>Magnoliopsida</taxon>
        <taxon>eudicotyledons</taxon>
        <taxon>Gunneridae</taxon>
        <taxon>Pentapetalae</taxon>
        <taxon>Saxifragales</taxon>
        <taxon>Altingiaceae</taxon>
        <taxon>Liquidambar</taxon>
    </lineage>
</organism>
<comment type="caution">
    <text evidence="2">The sequence shown here is derived from an EMBL/GenBank/DDBJ whole genome shotgun (WGS) entry which is preliminary data.</text>
</comment>
<name>A0AAP0RTH8_LIQFO</name>
<protein>
    <submittedName>
        <fullName evidence="2">Uncharacterized protein</fullName>
    </submittedName>
</protein>
<evidence type="ECO:0000256" key="1">
    <source>
        <dbReference type="SAM" id="MobiDB-lite"/>
    </source>
</evidence>
<evidence type="ECO:0000313" key="2">
    <source>
        <dbReference type="EMBL" id="KAK9282047.1"/>
    </source>
</evidence>
<reference evidence="2 3" key="1">
    <citation type="journal article" date="2024" name="Plant J.">
        <title>Genome sequences and population genomics reveal climatic adaptation and genomic divergence between two closely related sweetgum species.</title>
        <authorList>
            <person name="Xu W.Q."/>
            <person name="Ren C.Q."/>
            <person name="Zhang X.Y."/>
            <person name="Comes H.P."/>
            <person name="Liu X.H."/>
            <person name="Li Y.G."/>
            <person name="Kettle C.J."/>
            <person name="Jalonen R."/>
            <person name="Gaisberger H."/>
            <person name="Ma Y.Z."/>
            <person name="Qiu Y.X."/>
        </authorList>
    </citation>
    <scope>NUCLEOTIDE SEQUENCE [LARGE SCALE GENOMIC DNA]</scope>
    <source>
        <strain evidence="2">Hangzhou</strain>
    </source>
</reference>
<dbReference type="EMBL" id="JBBPBK010000007">
    <property type="protein sequence ID" value="KAK9282047.1"/>
    <property type="molecule type" value="Genomic_DNA"/>
</dbReference>
<gene>
    <name evidence="2" type="ORF">L1049_004959</name>
</gene>
<feature type="region of interest" description="Disordered" evidence="1">
    <location>
        <begin position="20"/>
        <end position="70"/>
    </location>
</feature>